<reference evidence="11" key="1">
    <citation type="submission" date="2025-08" db="UniProtKB">
        <authorList>
            <consortium name="RefSeq"/>
        </authorList>
    </citation>
    <scope>IDENTIFICATION</scope>
</reference>
<dbReference type="PROSITE" id="PS51110">
    <property type="entry name" value="SAP_A"/>
    <property type="match status" value="1"/>
</dbReference>
<evidence type="ECO:0000259" key="9">
    <source>
        <dbReference type="PROSITE" id="PS51110"/>
    </source>
</evidence>
<proteinExistence type="predicted"/>
<dbReference type="RefSeq" id="XP_022087441.1">
    <property type="nucleotide sequence ID" value="XM_022231749.1"/>
</dbReference>
<dbReference type="GO" id="GO:0006665">
    <property type="term" value="P:sphingolipid metabolic process"/>
    <property type="evidence" value="ECO:0007669"/>
    <property type="project" value="InterPro"/>
</dbReference>
<evidence type="ECO:0000256" key="3">
    <source>
        <dbReference type="ARBA" id="ARBA00022729"/>
    </source>
</evidence>
<keyword evidence="4" id="KW-0677">Repeat</keyword>
<keyword evidence="10" id="KW-1185">Reference proteome</keyword>
<feature type="chain" id="PRO_5034597176" evidence="7">
    <location>
        <begin position="25"/>
        <end position="344"/>
    </location>
</feature>
<dbReference type="OMA" id="MEHADIC"/>
<evidence type="ECO:0000256" key="6">
    <source>
        <dbReference type="ARBA" id="ARBA00023180"/>
    </source>
</evidence>
<evidence type="ECO:0000313" key="11">
    <source>
        <dbReference type="RefSeq" id="XP_022087441.1"/>
    </source>
</evidence>
<dbReference type="Gene3D" id="1.10.225.10">
    <property type="entry name" value="Saposin-like"/>
    <property type="match status" value="3"/>
</dbReference>
<evidence type="ECO:0000256" key="2">
    <source>
        <dbReference type="ARBA" id="ARBA00022525"/>
    </source>
</evidence>
<dbReference type="Proteomes" id="UP000694845">
    <property type="component" value="Unplaced"/>
</dbReference>
<dbReference type="GO" id="GO:0016020">
    <property type="term" value="C:membrane"/>
    <property type="evidence" value="ECO:0007669"/>
    <property type="project" value="GOC"/>
</dbReference>
<keyword evidence="5" id="KW-1015">Disulfide bond</keyword>
<dbReference type="Pfam" id="PF03489">
    <property type="entry name" value="SapB_2"/>
    <property type="match status" value="2"/>
</dbReference>
<evidence type="ECO:0000313" key="10">
    <source>
        <dbReference type="Proteomes" id="UP000694845"/>
    </source>
</evidence>
<dbReference type="InterPro" id="IPR007856">
    <property type="entry name" value="SapB_1"/>
</dbReference>
<feature type="domain" description="Saposin A-type" evidence="9">
    <location>
        <begin position="308"/>
        <end position="344"/>
    </location>
</feature>
<organism evidence="10 11">
    <name type="scientific">Acanthaster planci</name>
    <name type="common">Crown-of-thorns starfish</name>
    <dbReference type="NCBI Taxonomy" id="133434"/>
    <lineage>
        <taxon>Eukaryota</taxon>
        <taxon>Metazoa</taxon>
        <taxon>Echinodermata</taxon>
        <taxon>Eleutherozoa</taxon>
        <taxon>Asterozoa</taxon>
        <taxon>Asteroidea</taxon>
        <taxon>Valvatacea</taxon>
        <taxon>Valvatida</taxon>
        <taxon>Acanthasteridae</taxon>
        <taxon>Acanthaster</taxon>
    </lineage>
</organism>
<dbReference type="KEGG" id="aplc:110977520"/>
<feature type="domain" description="Saposin B-type" evidence="8">
    <location>
        <begin position="34"/>
        <end position="112"/>
    </location>
</feature>
<feature type="domain" description="Saposin B-type" evidence="8">
    <location>
        <begin position="130"/>
        <end position="212"/>
    </location>
</feature>
<dbReference type="Pfam" id="PF05184">
    <property type="entry name" value="SapB_1"/>
    <property type="match status" value="1"/>
</dbReference>
<dbReference type="SMART" id="SM00162">
    <property type="entry name" value="SAPA"/>
    <property type="match status" value="1"/>
</dbReference>
<evidence type="ECO:0000256" key="5">
    <source>
        <dbReference type="ARBA" id="ARBA00023157"/>
    </source>
</evidence>
<dbReference type="GO" id="GO:0005576">
    <property type="term" value="C:extracellular region"/>
    <property type="evidence" value="ECO:0007669"/>
    <property type="project" value="UniProtKB-SubCell"/>
</dbReference>
<dbReference type="SMART" id="SM00741">
    <property type="entry name" value="SapB"/>
    <property type="match status" value="3"/>
</dbReference>
<dbReference type="OrthoDB" id="69496at2759"/>
<dbReference type="AlphaFoldDB" id="A0A8B7Y6M3"/>
<keyword evidence="2" id="KW-0964">Secreted</keyword>
<dbReference type="InterPro" id="IPR008373">
    <property type="entry name" value="Saposin"/>
</dbReference>
<keyword evidence="6" id="KW-0325">Glycoprotein</keyword>
<dbReference type="GO" id="GO:0005764">
    <property type="term" value="C:lysosome"/>
    <property type="evidence" value="ECO:0007669"/>
    <property type="project" value="InterPro"/>
</dbReference>
<sequence>MQPSLLSSLLITGVLVALYNPIMAESNAANEMPTNDICTDCMNVVGDISQTLKNPADEEIIIKKLEQLCRILGSTYCTDLVDEYGELALSYVAQFFDPKTICASLRLCPSQGPVPLADFKLDKLLMAQDNGTFCVDCEAFLTILSNLFKDRTIDEEVTQMIEKVCPLLPESLAEQCKGFLDLYGPVLLKLIADAELDPNDICKDVRLCSSIPNLPARQTLSVGSAACSFCLTLVAVIENVVECLVENGITLLAAICDVLPDPVAGTCRNLVETIASNVAKVILEILRTILTPERICGALRVCSQTPIGQLESKICDQGPTFWCASMDNAKLCNNIEHCRRHAWN</sequence>
<dbReference type="PRINTS" id="PR01797">
    <property type="entry name" value="SAPOSIN"/>
</dbReference>
<protein>
    <submittedName>
        <fullName evidence="11">Prosaposin-like</fullName>
    </submittedName>
</protein>
<evidence type="ECO:0000256" key="1">
    <source>
        <dbReference type="ARBA" id="ARBA00004613"/>
    </source>
</evidence>
<evidence type="ECO:0000256" key="4">
    <source>
        <dbReference type="ARBA" id="ARBA00022737"/>
    </source>
</evidence>
<accession>A0A8B7Y6M3</accession>
<dbReference type="InterPro" id="IPR008139">
    <property type="entry name" value="SaposinB_dom"/>
</dbReference>
<name>A0A8B7Y6M3_ACAPL</name>
<dbReference type="FunFam" id="1.10.225.10:FF:000002">
    <property type="entry name" value="prosaposin isoform X2"/>
    <property type="match status" value="1"/>
</dbReference>
<dbReference type="SUPFAM" id="SSF47862">
    <property type="entry name" value="Saposin"/>
    <property type="match status" value="3"/>
</dbReference>
<dbReference type="InterPro" id="IPR008138">
    <property type="entry name" value="SapB_2"/>
</dbReference>
<gene>
    <name evidence="11" type="primary">LOC110977520</name>
</gene>
<dbReference type="GeneID" id="110977520"/>
<keyword evidence="3 7" id="KW-0732">Signal</keyword>
<dbReference type="PANTHER" id="PTHR11480:SF3">
    <property type="entry name" value="BCDNA.GH08312"/>
    <property type="match status" value="1"/>
</dbReference>
<dbReference type="InterPro" id="IPR051428">
    <property type="entry name" value="Sphingo_Act-Surfact_Prot"/>
</dbReference>
<dbReference type="InterPro" id="IPR003119">
    <property type="entry name" value="SAP_A"/>
</dbReference>
<dbReference type="Pfam" id="PF02199">
    <property type="entry name" value="SapA"/>
    <property type="match status" value="1"/>
</dbReference>
<dbReference type="PANTHER" id="PTHR11480">
    <property type="entry name" value="SAPOSIN-RELATED"/>
    <property type="match status" value="1"/>
</dbReference>
<comment type="subcellular location">
    <subcellularLocation>
        <location evidence="1">Secreted</location>
    </subcellularLocation>
</comment>
<dbReference type="InterPro" id="IPR011001">
    <property type="entry name" value="Saposin-like"/>
</dbReference>
<evidence type="ECO:0000256" key="7">
    <source>
        <dbReference type="SAM" id="SignalP"/>
    </source>
</evidence>
<feature type="domain" description="Saposin B-type" evidence="8">
    <location>
        <begin position="223"/>
        <end position="306"/>
    </location>
</feature>
<evidence type="ECO:0000259" key="8">
    <source>
        <dbReference type="PROSITE" id="PS50015"/>
    </source>
</evidence>
<dbReference type="PROSITE" id="PS50015">
    <property type="entry name" value="SAP_B"/>
    <property type="match status" value="3"/>
</dbReference>
<feature type="signal peptide" evidence="7">
    <location>
        <begin position="1"/>
        <end position="24"/>
    </location>
</feature>